<protein>
    <recommendedName>
        <fullName evidence="4">Preprotein translocase subunit SecA</fullName>
    </recommendedName>
</protein>
<name>A0A066UI57_9GAMM</name>
<evidence type="ECO:0000256" key="1">
    <source>
        <dbReference type="SAM" id="Phobius"/>
    </source>
</evidence>
<feature type="transmembrane region" description="Helical" evidence="1">
    <location>
        <begin position="125"/>
        <end position="144"/>
    </location>
</feature>
<keyword evidence="1" id="KW-0812">Transmembrane</keyword>
<dbReference type="RefSeq" id="WP_152545090.1">
    <property type="nucleotide sequence ID" value="NZ_AOMT01000010.1"/>
</dbReference>
<keyword evidence="1" id="KW-1133">Transmembrane helix</keyword>
<keyword evidence="1" id="KW-0472">Membrane</keyword>
<feature type="transmembrane region" description="Helical" evidence="1">
    <location>
        <begin position="44"/>
        <end position="68"/>
    </location>
</feature>
<dbReference type="EMBL" id="AOMT01000010">
    <property type="protein sequence ID" value="KDN25552.1"/>
    <property type="molecule type" value="Genomic_DNA"/>
</dbReference>
<dbReference type="Proteomes" id="UP000035860">
    <property type="component" value="Unassembled WGS sequence"/>
</dbReference>
<sequence>MRQTPDLDELSIPQSHEVPNDVVPLFGSDSDDHQPSKLKIGYDILMLGLLVVDLTLIFIDNILMSALVEKLAEWMNFGAPLQVYQDQYHETLAAVGGMFTLLWVAELTVRWLLAIVNHTYHRWFFFPFLHWYEVLACFPALRALRLLRAGIIIKRLHEVGIKVIPQRWINSARFYYGVILEELSDRVILTATDNIREQIKRSKTHDKLIQDTIDKNRDAFENAILELLRAELSPKLSLAFNNQVGEQLSSDIGTAVERALIDTPELKKYLKLIPIAGNLIENQITTIGKNIGENVTTSVNSHLFDDKTLDALMVQIAKGVASINTDRPALQKLVANVVEDALSAFEQQIKAQQWKHSAQIKAAVSEHQ</sequence>
<evidence type="ECO:0008006" key="4">
    <source>
        <dbReference type="Google" id="ProtNLM"/>
    </source>
</evidence>
<organism evidence="2 3">
    <name type="scientific">Moraxella bovoculi 237</name>
    <dbReference type="NCBI Taxonomy" id="743974"/>
    <lineage>
        <taxon>Bacteria</taxon>
        <taxon>Pseudomonadati</taxon>
        <taxon>Pseudomonadota</taxon>
        <taxon>Gammaproteobacteria</taxon>
        <taxon>Moraxellales</taxon>
        <taxon>Moraxellaceae</taxon>
        <taxon>Moraxella</taxon>
    </lineage>
</organism>
<evidence type="ECO:0000313" key="2">
    <source>
        <dbReference type="EMBL" id="KDN25552.1"/>
    </source>
</evidence>
<proteinExistence type="predicted"/>
<keyword evidence="3" id="KW-1185">Reference proteome</keyword>
<evidence type="ECO:0000313" key="3">
    <source>
        <dbReference type="Proteomes" id="UP000035860"/>
    </source>
</evidence>
<comment type="caution">
    <text evidence="2">The sequence shown here is derived from an EMBL/GenBank/DDBJ whole genome shotgun (WGS) entry which is preliminary data.</text>
</comment>
<accession>A0A066UI57</accession>
<dbReference type="eggNOG" id="ENOG502ZATM">
    <property type="taxonomic scope" value="Bacteria"/>
</dbReference>
<feature type="transmembrane region" description="Helical" evidence="1">
    <location>
        <begin position="88"/>
        <end position="105"/>
    </location>
</feature>
<dbReference type="AlphaFoldDB" id="A0A066UI57"/>
<gene>
    <name evidence="2" type="ORF">MBO_03137</name>
</gene>
<reference evidence="2 3" key="1">
    <citation type="journal article" date="2014" name="Genome Announc.">
        <title>Draft Genome Sequence of Moraxella bovoculi Strain 237T (ATCC BAA-1259T) Isolated from a Calf with Infectious Bovine Keratoconjunctivitis.</title>
        <authorList>
            <person name="Calcutt M.J."/>
            <person name="Foecking M.F."/>
            <person name="Martin N.T."/>
            <person name="Mhlanga-Mutangadura T."/>
            <person name="Reilly T.J."/>
        </authorList>
    </citation>
    <scope>NUCLEOTIDE SEQUENCE [LARGE SCALE GENOMIC DNA]</scope>
    <source>
        <strain evidence="2 3">237</strain>
    </source>
</reference>
<dbReference type="OrthoDB" id="974877at2"/>